<dbReference type="InterPro" id="IPR036779">
    <property type="entry name" value="LysM_dom_sf"/>
</dbReference>
<evidence type="ECO:0000313" key="4">
    <source>
        <dbReference type="EMBL" id="KAK2025679.1"/>
    </source>
</evidence>
<sequence length="272" mass="29709">MNYCKPFRRDSLSSTDIAAADDPDDFWPAEVTTINVNPGEINCRYSTVSPAVVTRYTCEILTEYYQLPHDDFFVLNPGLNKNCSNIKPQTEYCVAGFIEPLRAFDGRCGPPHKNATCLGTEKQCCNSDTWTCGNSAEDCAPGICYEGDCIGDNIYSTDGSCGQFYGNRQCTGRWGTCCSFAGRCGTGDAFCGLFSCQQGDCDIWKQDNNQPAGTKWSNDGTCGGTEGMRCSGKWGRCCNINGVCGEEPADCYAEQGWSVLNALFGYPRPYTC</sequence>
<name>A0AAD9LYJ1_9PEZI</name>
<gene>
    <name evidence="4" type="ORF">LX32DRAFT_596242</name>
</gene>
<dbReference type="Gene3D" id="3.30.60.10">
    <property type="entry name" value="Endochitinase-like"/>
    <property type="match status" value="1"/>
</dbReference>
<keyword evidence="1 2" id="KW-0147">Chitin-binding</keyword>
<dbReference type="Proteomes" id="UP001232148">
    <property type="component" value="Unassembled WGS sequence"/>
</dbReference>
<keyword evidence="5" id="KW-1185">Reference proteome</keyword>
<dbReference type="GO" id="GO:0008061">
    <property type="term" value="F:chitin binding"/>
    <property type="evidence" value="ECO:0007669"/>
    <property type="project" value="UniProtKB-UniRule"/>
</dbReference>
<proteinExistence type="predicted"/>
<evidence type="ECO:0000256" key="2">
    <source>
        <dbReference type="PROSITE-ProRule" id="PRU00261"/>
    </source>
</evidence>
<protein>
    <recommendedName>
        <fullName evidence="3">Chitin-binding type-1 domain-containing protein</fullName>
    </recommendedName>
</protein>
<feature type="disulfide bond" evidence="2">
    <location>
        <begin position="177"/>
        <end position="191"/>
    </location>
</feature>
<keyword evidence="2" id="KW-1015">Disulfide bond</keyword>
<dbReference type="InterPro" id="IPR036861">
    <property type="entry name" value="Endochitinase-like_sf"/>
</dbReference>
<feature type="domain" description="Chitin-binding type-1" evidence="3">
    <location>
        <begin position="158"/>
        <end position="203"/>
    </location>
</feature>
<comment type="caution">
    <text evidence="4">The sequence shown here is derived from an EMBL/GenBank/DDBJ whole genome shotgun (WGS) entry which is preliminary data.</text>
</comment>
<evidence type="ECO:0000256" key="1">
    <source>
        <dbReference type="ARBA" id="ARBA00022669"/>
    </source>
</evidence>
<dbReference type="AlphaFoldDB" id="A0AAD9LYJ1"/>
<evidence type="ECO:0000259" key="3">
    <source>
        <dbReference type="PROSITE" id="PS50941"/>
    </source>
</evidence>
<dbReference type="InterPro" id="IPR001002">
    <property type="entry name" value="Chitin-bd_1"/>
</dbReference>
<accession>A0AAD9LYJ1</accession>
<dbReference type="PROSITE" id="PS50941">
    <property type="entry name" value="CHIT_BIND_I_2"/>
    <property type="match status" value="1"/>
</dbReference>
<reference evidence="4" key="1">
    <citation type="submission" date="2021-06" db="EMBL/GenBank/DDBJ databases">
        <title>Comparative genomics, transcriptomics and evolutionary studies reveal genomic signatures of adaptation to plant cell wall in hemibiotrophic fungi.</title>
        <authorList>
            <consortium name="DOE Joint Genome Institute"/>
            <person name="Baroncelli R."/>
            <person name="Diaz J.F."/>
            <person name="Benocci T."/>
            <person name="Peng M."/>
            <person name="Battaglia E."/>
            <person name="Haridas S."/>
            <person name="Andreopoulos W."/>
            <person name="Labutti K."/>
            <person name="Pangilinan J."/>
            <person name="Floch G.L."/>
            <person name="Makela M.R."/>
            <person name="Henrissat B."/>
            <person name="Grigoriev I.V."/>
            <person name="Crouch J.A."/>
            <person name="De Vries R.P."/>
            <person name="Sukno S.A."/>
            <person name="Thon M.R."/>
        </authorList>
    </citation>
    <scope>NUCLEOTIDE SEQUENCE</scope>
    <source>
        <strain evidence="4">MAFF235873</strain>
    </source>
</reference>
<organism evidence="4 5">
    <name type="scientific">Colletotrichum zoysiae</name>
    <dbReference type="NCBI Taxonomy" id="1216348"/>
    <lineage>
        <taxon>Eukaryota</taxon>
        <taxon>Fungi</taxon>
        <taxon>Dikarya</taxon>
        <taxon>Ascomycota</taxon>
        <taxon>Pezizomycotina</taxon>
        <taxon>Sordariomycetes</taxon>
        <taxon>Hypocreomycetidae</taxon>
        <taxon>Glomerellales</taxon>
        <taxon>Glomerellaceae</taxon>
        <taxon>Colletotrichum</taxon>
        <taxon>Colletotrichum graminicola species complex</taxon>
    </lineage>
</organism>
<evidence type="ECO:0000313" key="5">
    <source>
        <dbReference type="Proteomes" id="UP001232148"/>
    </source>
</evidence>
<dbReference type="Gene3D" id="3.10.350.10">
    <property type="entry name" value="LysM domain"/>
    <property type="match status" value="1"/>
</dbReference>
<dbReference type="EMBL" id="MU842932">
    <property type="protein sequence ID" value="KAK2025679.1"/>
    <property type="molecule type" value="Genomic_DNA"/>
</dbReference>
<comment type="caution">
    <text evidence="2">Lacks conserved residue(s) required for the propagation of feature annotation.</text>
</comment>